<dbReference type="SUPFAM" id="SSF47384">
    <property type="entry name" value="Homodimeric domain of signal transducing histidine kinase"/>
    <property type="match status" value="1"/>
</dbReference>
<evidence type="ECO:0000256" key="7">
    <source>
        <dbReference type="ARBA" id="ARBA00023125"/>
    </source>
</evidence>
<dbReference type="PRINTS" id="PR00996">
    <property type="entry name" value="CHERMTFRASE"/>
</dbReference>
<dbReference type="Pfam" id="PF02518">
    <property type="entry name" value="HATPase_c"/>
    <property type="match status" value="1"/>
</dbReference>
<dbReference type="PROSITE" id="PS50123">
    <property type="entry name" value="CHER"/>
    <property type="match status" value="1"/>
</dbReference>
<dbReference type="Proteomes" id="UP000192903">
    <property type="component" value="Unassembled WGS sequence"/>
</dbReference>
<dbReference type="InterPro" id="IPR029063">
    <property type="entry name" value="SAM-dependent_MTases_sf"/>
</dbReference>
<dbReference type="PROSITE" id="PS50122">
    <property type="entry name" value="CHEB"/>
    <property type="match status" value="1"/>
</dbReference>
<dbReference type="GO" id="GO:0008984">
    <property type="term" value="F:protein-glutamate methylesterase activity"/>
    <property type="evidence" value="ECO:0007669"/>
    <property type="project" value="InterPro"/>
</dbReference>
<proteinExistence type="predicted"/>
<evidence type="ECO:0000259" key="16">
    <source>
        <dbReference type="PROSITE" id="PS50113"/>
    </source>
</evidence>
<dbReference type="PROSITE" id="PS50109">
    <property type="entry name" value="HIS_KIN"/>
    <property type="match status" value="1"/>
</dbReference>
<protein>
    <recommendedName>
        <fullName evidence="2">histidine kinase</fullName>
        <ecNumber evidence="2">2.7.13.3</ecNumber>
    </recommendedName>
</protein>
<dbReference type="GO" id="GO:0006355">
    <property type="term" value="P:regulation of DNA-templated transcription"/>
    <property type="evidence" value="ECO:0007669"/>
    <property type="project" value="InterPro"/>
</dbReference>
<dbReference type="PROSITE" id="PS00622">
    <property type="entry name" value="HTH_LUXR_1"/>
    <property type="match status" value="1"/>
</dbReference>
<dbReference type="InterPro" id="IPR035909">
    <property type="entry name" value="CheB_C"/>
</dbReference>
<evidence type="ECO:0000259" key="14">
    <source>
        <dbReference type="PROSITE" id="PS50109"/>
    </source>
</evidence>
<dbReference type="InterPro" id="IPR005467">
    <property type="entry name" value="His_kinase_dom"/>
</dbReference>
<feature type="domain" description="Response regulatory" evidence="15">
    <location>
        <begin position="1122"/>
        <end position="1378"/>
    </location>
</feature>
<keyword evidence="4 10" id="KW-0597">Phosphoprotein</keyword>
<dbReference type="PROSITE" id="PS50113">
    <property type="entry name" value="PAC"/>
    <property type="match status" value="1"/>
</dbReference>
<feature type="active site" evidence="9">
    <location>
        <position position="162"/>
    </location>
</feature>
<dbReference type="Gene3D" id="3.30.450.20">
    <property type="entry name" value="PAS domain"/>
    <property type="match status" value="1"/>
</dbReference>
<feature type="domain" description="CheB-type methylesterase" evidence="17">
    <location>
        <begin position="35"/>
        <end position="220"/>
    </location>
</feature>
<dbReference type="EMBL" id="FXAF01000006">
    <property type="protein sequence ID" value="SMF52724.1"/>
    <property type="molecule type" value="Genomic_DNA"/>
</dbReference>
<dbReference type="GO" id="GO:0008757">
    <property type="term" value="F:S-adenosylmethionine-dependent methyltransferase activity"/>
    <property type="evidence" value="ECO:0007669"/>
    <property type="project" value="InterPro"/>
</dbReference>
<feature type="domain" description="Histidine kinase" evidence="14">
    <location>
        <begin position="884"/>
        <end position="1097"/>
    </location>
</feature>
<dbReference type="Pfam" id="PF01739">
    <property type="entry name" value="CheR"/>
    <property type="match status" value="1"/>
</dbReference>
<dbReference type="GO" id="GO:0006935">
    <property type="term" value="P:chemotaxis"/>
    <property type="evidence" value="ECO:0007669"/>
    <property type="project" value="UniProtKB-UniRule"/>
</dbReference>
<dbReference type="CDD" id="cd00082">
    <property type="entry name" value="HisKA"/>
    <property type="match status" value="1"/>
</dbReference>
<evidence type="ECO:0000256" key="2">
    <source>
        <dbReference type="ARBA" id="ARBA00012438"/>
    </source>
</evidence>
<dbReference type="SMART" id="SM00421">
    <property type="entry name" value="HTH_LUXR"/>
    <property type="match status" value="1"/>
</dbReference>
<evidence type="ECO:0000259" key="15">
    <source>
        <dbReference type="PROSITE" id="PS50110"/>
    </source>
</evidence>
<gene>
    <name evidence="19" type="ORF">SAMN02982989_3144</name>
</gene>
<keyword evidence="9" id="KW-0378">Hydrolase</keyword>
<dbReference type="Pfam" id="PF00512">
    <property type="entry name" value="HisKA"/>
    <property type="match status" value="1"/>
</dbReference>
<keyword evidence="11" id="KW-0175">Coiled coil</keyword>
<dbReference type="Pfam" id="PF01339">
    <property type="entry name" value="CheB_methylest"/>
    <property type="match status" value="1"/>
</dbReference>
<dbReference type="InterPro" id="IPR016032">
    <property type="entry name" value="Sig_transdc_resp-reg_C-effctor"/>
</dbReference>
<evidence type="ECO:0000256" key="5">
    <source>
        <dbReference type="ARBA" id="ARBA00023012"/>
    </source>
</evidence>
<feature type="domain" description="HTH luxR-type" evidence="13">
    <location>
        <begin position="1394"/>
        <end position="1459"/>
    </location>
</feature>
<dbReference type="SUPFAM" id="SSF55874">
    <property type="entry name" value="ATPase domain of HSP90 chaperone/DNA topoisomerase II/histidine kinase"/>
    <property type="match status" value="1"/>
</dbReference>
<dbReference type="Gene3D" id="1.10.10.10">
    <property type="entry name" value="Winged helix-like DNA-binding domain superfamily/Winged helix DNA-binding domain"/>
    <property type="match status" value="1"/>
</dbReference>
<dbReference type="RefSeq" id="WP_085423226.1">
    <property type="nucleotide sequence ID" value="NZ_FXAF01000006.1"/>
</dbReference>
<dbReference type="InterPro" id="IPR036097">
    <property type="entry name" value="HisK_dim/P_sf"/>
</dbReference>
<keyword evidence="5" id="KW-0902">Two-component regulatory system</keyword>
<evidence type="ECO:0000256" key="9">
    <source>
        <dbReference type="PROSITE-ProRule" id="PRU00050"/>
    </source>
</evidence>
<feature type="region of interest" description="Disordered" evidence="12">
    <location>
        <begin position="1"/>
        <end position="22"/>
    </location>
</feature>
<dbReference type="FunFam" id="3.30.565.10:FF:000049">
    <property type="entry name" value="Two-component sensor histidine kinase"/>
    <property type="match status" value="1"/>
</dbReference>
<feature type="region of interest" description="Disordered" evidence="12">
    <location>
        <begin position="507"/>
        <end position="531"/>
    </location>
</feature>
<sequence>MVKRRLAERRKPALSGRKSGGRSHSLATEFVIDFEVVGIGASSRGLDTVKALLRTLPDRTGCAFILVQHADLTSENTLAELSSAETSMKVVQATDGIALKPEHVYVASPGFYISAGANGLHLTATTQDHDETHRPFDFLLHSMARECGSHAVAILLAGTGADGFAAAGSIRDAGGLVMMQEPGEAGFDEMHRNAIRSAIDAIVLPVAKMPEAIANHVAVGRTRPGVSVSADGMIPLTEIIDLLRTAGANDFSSYKRGILKRRVEKRLAALGIPLEEIDRYISSLKESEEERRHLAKDLLVNLTGFFRDAQVFRFLREKVIPDLLLGKGTDDTVRIWIAGCSTGEEAYSLAILFLERIEAMGVPMKLQVFASDADADAVAFAREGHYPPNAVESVPPELLQSYFTKDETGYGVTAELRAAIVFAVQNVLSDPPFSHIDLVSCRNLLIYLEADAQAKALALFGFALRENGVLVLGTSETVGRMADSFEVISKPQRIYRRVEHSRSGKLRLNTAPADNGRLRASPGRTTSASLGKSPVETFHRTLLDRYAPAALLINGRYEYLYSTGPIAKFLHIAPGPASHDLFAITPKALHNKIRAAIHRARQDRQRFVARGASIENNGAEIHFGIHVEPVPAGDEDYFLVCFVEDTAPDRRGEPQEAAPPGDTIRAAELEIELEETRAELQAAIRNLEIASEEQKIINAEAFSLTEEYQSANEELVTSKEELQSLNQELASANNRLQEALERQRAISKEMENVLHGMDVATLYLDNALNIRLFTPAAQSLFSIIASDIGRPLSDLTTLTNDGTLEADALDALKSEGTVEREVNAGDGRWYIRRIKPFRAQDGRIEGVVVTLVDVSIQKQISEDREAAKKSAELASAAKSHFLAAASHDLRQPLQTLKLLQGLLEKNVEDEHSRTLVLRMEETLASMSAILSTVLDINQIEAGTVQPRFESFAIGDLLLRMRREFSYPAQAKGLKLRVIPSALAVRTDPQLLEQIIRNLLSNALKYTLTGRILLGCRRRGGKLRLEVWDTGIGIPKNQIGNIFNEYYQLDMSARRGDRGLGLGLSIVKRLSDLLGLKLSIRSHPQKGSVFSVEIDRVTNGQPLVALPSSGTRAEQDRPSPAASILIVEDEDAVRELLKMGLEQAGHAVATAANALEAVRLVRQGDFTPDIVLADYNISSAMDGLAAIENIRSILNRQIPGLILTGDISSHALDKYADYNIPHLNKPVKLSEVVHAIDDLLAQSEKRDAAEDDGKAGRTEALPRPLIEIVDDEQGVRNNIRALFENVGWEVLTYASAEDFLASYDPDRANCLILDAYLPGMSGLDLLRKLEEKQHRFPVVVITGHSDIHMAVDAMKHGAADFLEKPFSFEEIQLSVRTALEHVRGTSHRSDRREAARATLATLTRRQREILDRILLGQPNKIIAAELGLSQRTVENHRASIMRRTGSASLPALLRLVVTAEE</sequence>
<dbReference type="SUPFAM" id="SSF52738">
    <property type="entry name" value="Methylesterase CheB, C-terminal domain"/>
    <property type="match status" value="1"/>
</dbReference>
<dbReference type="Gene3D" id="1.10.287.130">
    <property type="match status" value="1"/>
</dbReference>
<evidence type="ECO:0000256" key="3">
    <source>
        <dbReference type="ARBA" id="ARBA00022500"/>
    </source>
</evidence>
<feature type="active site" evidence="9">
    <location>
        <position position="69"/>
    </location>
</feature>
<evidence type="ECO:0000256" key="8">
    <source>
        <dbReference type="ARBA" id="ARBA00023163"/>
    </source>
</evidence>
<evidence type="ECO:0000313" key="20">
    <source>
        <dbReference type="Proteomes" id="UP000192903"/>
    </source>
</evidence>
<dbReference type="OrthoDB" id="9816309at2"/>
<evidence type="ECO:0000256" key="11">
    <source>
        <dbReference type="SAM" id="Coils"/>
    </source>
</evidence>
<dbReference type="Pfam" id="PF00072">
    <property type="entry name" value="Response_reg"/>
    <property type="match status" value="2"/>
</dbReference>
<dbReference type="Gene3D" id="3.40.50.2300">
    <property type="match status" value="2"/>
</dbReference>
<dbReference type="GO" id="GO:0000155">
    <property type="term" value="F:phosphorelay sensor kinase activity"/>
    <property type="evidence" value="ECO:0007669"/>
    <property type="project" value="InterPro"/>
</dbReference>
<evidence type="ECO:0000256" key="6">
    <source>
        <dbReference type="ARBA" id="ARBA00023015"/>
    </source>
</evidence>
<feature type="domain" description="CheR-type methyltransferase" evidence="18">
    <location>
        <begin position="236"/>
        <end position="500"/>
    </location>
</feature>
<dbReference type="InterPro" id="IPR000780">
    <property type="entry name" value="CheR_MeTrfase"/>
</dbReference>
<keyword evidence="20" id="KW-1185">Reference proteome</keyword>
<dbReference type="PROSITE" id="PS50043">
    <property type="entry name" value="HTH_LUXR_2"/>
    <property type="match status" value="1"/>
</dbReference>
<dbReference type="PRINTS" id="PR00038">
    <property type="entry name" value="HTHLUXR"/>
</dbReference>
<dbReference type="InterPro" id="IPR003661">
    <property type="entry name" value="HisK_dim/P_dom"/>
</dbReference>
<feature type="coiled-coil region" evidence="11">
    <location>
        <begin position="666"/>
        <end position="753"/>
    </location>
</feature>
<dbReference type="SMART" id="SM00448">
    <property type="entry name" value="REC"/>
    <property type="match status" value="2"/>
</dbReference>
<evidence type="ECO:0000256" key="12">
    <source>
        <dbReference type="SAM" id="MobiDB-lite"/>
    </source>
</evidence>
<dbReference type="InterPro" id="IPR000673">
    <property type="entry name" value="Sig_transdc_resp-reg_Me-estase"/>
</dbReference>
<dbReference type="Gene3D" id="3.40.50.150">
    <property type="entry name" value="Vaccinia Virus protein VP39"/>
    <property type="match status" value="1"/>
</dbReference>
<evidence type="ECO:0000256" key="1">
    <source>
        <dbReference type="ARBA" id="ARBA00000085"/>
    </source>
</evidence>
<dbReference type="Gene3D" id="3.30.565.10">
    <property type="entry name" value="Histidine kinase-like ATPase, C-terminal domain"/>
    <property type="match status" value="1"/>
</dbReference>
<dbReference type="STRING" id="464029.SAMN02982989_3144"/>
<evidence type="ECO:0000313" key="19">
    <source>
        <dbReference type="EMBL" id="SMF52724.1"/>
    </source>
</evidence>
<evidence type="ECO:0000259" key="13">
    <source>
        <dbReference type="PROSITE" id="PS50043"/>
    </source>
</evidence>
<dbReference type="SMART" id="SM00387">
    <property type="entry name" value="HATPase_c"/>
    <property type="match status" value="1"/>
</dbReference>
<dbReference type="GO" id="GO:0000156">
    <property type="term" value="F:phosphorelay response regulator activity"/>
    <property type="evidence" value="ECO:0007669"/>
    <property type="project" value="InterPro"/>
</dbReference>
<accession>A0A1X7FIB5</accession>
<dbReference type="SUPFAM" id="SSF53335">
    <property type="entry name" value="S-adenosyl-L-methionine-dependent methyltransferases"/>
    <property type="match status" value="1"/>
</dbReference>
<keyword evidence="7" id="KW-0238">DNA-binding</keyword>
<keyword evidence="8" id="KW-0804">Transcription</keyword>
<dbReference type="EC" id="2.7.13.3" evidence="2"/>
<feature type="active site" evidence="9">
    <location>
        <position position="42"/>
    </location>
</feature>
<feature type="domain" description="PAC" evidence="16">
    <location>
        <begin position="812"/>
        <end position="866"/>
    </location>
</feature>
<evidence type="ECO:0000259" key="17">
    <source>
        <dbReference type="PROSITE" id="PS50122"/>
    </source>
</evidence>
<dbReference type="Gene3D" id="3.40.50.180">
    <property type="entry name" value="Methylesterase CheB, C-terminal domain"/>
    <property type="match status" value="1"/>
</dbReference>
<dbReference type="InterPro" id="IPR003594">
    <property type="entry name" value="HATPase_dom"/>
</dbReference>
<dbReference type="FunFam" id="3.40.50.2300:FF:000018">
    <property type="entry name" value="DNA-binding transcriptional regulator NtrC"/>
    <property type="match status" value="1"/>
</dbReference>
<dbReference type="SUPFAM" id="SSF52172">
    <property type="entry name" value="CheY-like"/>
    <property type="match status" value="2"/>
</dbReference>
<dbReference type="InterPro" id="IPR000792">
    <property type="entry name" value="Tscrpt_reg_LuxR_C"/>
</dbReference>
<dbReference type="CDD" id="cd06170">
    <property type="entry name" value="LuxR_C_like"/>
    <property type="match status" value="1"/>
</dbReference>
<dbReference type="InterPro" id="IPR050903">
    <property type="entry name" value="Bact_Chemotaxis_MeTrfase"/>
</dbReference>
<dbReference type="SUPFAM" id="SSF55785">
    <property type="entry name" value="PYP-like sensor domain (PAS domain)"/>
    <property type="match status" value="1"/>
</dbReference>
<dbReference type="SMART" id="SM00388">
    <property type="entry name" value="HisKA"/>
    <property type="match status" value="1"/>
</dbReference>
<evidence type="ECO:0000256" key="4">
    <source>
        <dbReference type="ARBA" id="ARBA00022553"/>
    </source>
</evidence>
<dbReference type="InterPro" id="IPR035965">
    <property type="entry name" value="PAS-like_dom_sf"/>
</dbReference>
<dbReference type="Pfam" id="PF13596">
    <property type="entry name" value="PAS_10"/>
    <property type="match status" value="1"/>
</dbReference>
<dbReference type="InterPro" id="IPR001789">
    <property type="entry name" value="Sig_transdc_resp-reg_receiver"/>
</dbReference>
<dbReference type="SMART" id="SM00138">
    <property type="entry name" value="MeTrc"/>
    <property type="match status" value="1"/>
</dbReference>
<dbReference type="InterPro" id="IPR036890">
    <property type="entry name" value="HATPase_C_sf"/>
</dbReference>
<dbReference type="InterPro" id="IPR011006">
    <property type="entry name" value="CheY-like_superfamily"/>
</dbReference>
<reference evidence="20" key="1">
    <citation type="submission" date="2017-04" db="EMBL/GenBank/DDBJ databases">
        <authorList>
            <person name="Varghese N."/>
            <person name="Submissions S."/>
        </authorList>
    </citation>
    <scope>NUCLEOTIDE SEQUENCE [LARGE SCALE GENOMIC DNA]</scope>
    <source>
        <strain evidence="20">B4P</strain>
    </source>
</reference>
<dbReference type="CDD" id="cd16434">
    <property type="entry name" value="CheB-CheR_fusion"/>
    <property type="match status" value="1"/>
</dbReference>
<dbReference type="Pfam" id="PF00196">
    <property type="entry name" value="GerE"/>
    <property type="match status" value="1"/>
</dbReference>
<feature type="modified residue" description="4-aspartylphosphate" evidence="10">
    <location>
        <position position="1173"/>
    </location>
</feature>
<comment type="catalytic activity">
    <reaction evidence="1">
        <text>ATP + protein L-histidine = ADP + protein N-phospho-L-histidine.</text>
        <dbReference type="EC" id="2.7.13.3"/>
    </reaction>
</comment>
<dbReference type="PROSITE" id="PS50110">
    <property type="entry name" value="RESPONSE_REGULATORY"/>
    <property type="match status" value="1"/>
</dbReference>
<dbReference type="GO" id="GO:0003677">
    <property type="term" value="F:DNA binding"/>
    <property type="evidence" value="ECO:0007669"/>
    <property type="project" value="UniProtKB-KW"/>
</dbReference>
<organism evidence="19 20">
    <name type="scientific">Xaviernesmea oryzae</name>
    <dbReference type="NCBI Taxonomy" id="464029"/>
    <lineage>
        <taxon>Bacteria</taxon>
        <taxon>Pseudomonadati</taxon>
        <taxon>Pseudomonadota</taxon>
        <taxon>Alphaproteobacteria</taxon>
        <taxon>Hyphomicrobiales</taxon>
        <taxon>Rhizobiaceae</taxon>
        <taxon>Rhizobium/Agrobacterium group</taxon>
        <taxon>Xaviernesmea</taxon>
    </lineage>
</organism>
<dbReference type="InterPro" id="IPR022642">
    <property type="entry name" value="CheR_C"/>
</dbReference>
<keyword evidence="3 9" id="KW-0145">Chemotaxis</keyword>
<dbReference type="InterPro" id="IPR000700">
    <property type="entry name" value="PAS-assoc_C"/>
</dbReference>
<evidence type="ECO:0000256" key="10">
    <source>
        <dbReference type="PROSITE-ProRule" id="PRU00169"/>
    </source>
</evidence>
<dbReference type="PANTHER" id="PTHR24422">
    <property type="entry name" value="CHEMOTAXIS PROTEIN METHYLTRANSFERASE"/>
    <property type="match status" value="1"/>
</dbReference>
<dbReference type="CDD" id="cd00156">
    <property type="entry name" value="REC"/>
    <property type="match status" value="1"/>
</dbReference>
<dbReference type="GO" id="GO:0005737">
    <property type="term" value="C:cytoplasm"/>
    <property type="evidence" value="ECO:0007669"/>
    <property type="project" value="InterPro"/>
</dbReference>
<evidence type="ECO:0000259" key="18">
    <source>
        <dbReference type="PROSITE" id="PS50123"/>
    </source>
</evidence>
<dbReference type="SUPFAM" id="SSF46894">
    <property type="entry name" value="C-terminal effector domain of the bipartite response regulators"/>
    <property type="match status" value="1"/>
</dbReference>
<name>A0A1X7FIB5_9HYPH</name>
<dbReference type="InterPro" id="IPR036388">
    <property type="entry name" value="WH-like_DNA-bd_sf"/>
</dbReference>
<keyword evidence="6" id="KW-0805">Transcription regulation</keyword>